<dbReference type="SUPFAM" id="SSF52172">
    <property type="entry name" value="CheY-like"/>
    <property type="match status" value="1"/>
</dbReference>
<dbReference type="SMART" id="SM01012">
    <property type="entry name" value="ANTAR"/>
    <property type="match status" value="1"/>
</dbReference>
<dbReference type="Gene3D" id="1.10.10.10">
    <property type="entry name" value="Winged helix-like DNA-binding domain superfamily/Winged helix DNA-binding domain"/>
    <property type="match status" value="1"/>
</dbReference>
<feature type="compositionally biased region" description="Low complexity" evidence="2">
    <location>
        <begin position="29"/>
        <end position="43"/>
    </location>
</feature>
<evidence type="ECO:0000313" key="5">
    <source>
        <dbReference type="EMBL" id="GAA4422272.1"/>
    </source>
</evidence>
<dbReference type="InterPro" id="IPR052048">
    <property type="entry name" value="ST_Response_Regulator"/>
</dbReference>
<feature type="region of interest" description="Disordered" evidence="2">
    <location>
        <begin position="29"/>
        <end position="60"/>
    </location>
</feature>
<name>A0ABP8L476_9MICO</name>
<dbReference type="InterPro" id="IPR001789">
    <property type="entry name" value="Sig_transdc_resp-reg_receiver"/>
</dbReference>
<dbReference type="InterPro" id="IPR036388">
    <property type="entry name" value="WH-like_DNA-bd_sf"/>
</dbReference>
<keyword evidence="6" id="KW-1185">Reference proteome</keyword>
<dbReference type="PANTHER" id="PTHR43228:SF6">
    <property type="entry name" value="RESPONSE REGULATOR RECEIVER"/>
    <property type="match status" value="1"/>
</dbReference>
<proteinExistence type="predicted"/>
<evidence type="ECO:0000256" key="2">
    <source>
        <dbReference type="SAM" id="MobiDB-lite"/>
    </source>
</evidence>
<accession>A0ABP8L476</accession>
<feature type="domain" description="ANTAR" evidence="4">
    <location>
        <begin position="183"/>
        <end position="244"/>
    </location>
</feature>
<protein>
    <submittedName>
        <fullName evidence="5">Response regulator</fullName>
    </submittedName>
</protein>
<dbReference type="EMBL" id="BAABGN010000007">
    <property type="protein sequence ID" value="GAA4422272.1"/>
    <property type="molecule type" value="Genomic_DNA"/>
</dbReference>
<gene>
    <name evidence="5" type="ORF">GCM10023169_16410</name>
</gene>
<evidence type="ECO:0000313" key="6">
    <source>
        <dbReference type="Proteomes" id="UP001500622"/>
    </source>
</evidence>
<evidence type="ECO:0000256" key="1">
    <source>
        <dbReference type="PROSITE-ProRule" id="PRU00169"/>
    </source>
</evidence>
<dbReference type="Proteomes" id="UP001500622">
    <property type="component" value="Unassembled WGS sequence"/>
</dbReference>
<reference evidence="6" key="1">
    <citation type="journal article" date="2019" name="Int. J. Syst. Evol. Microbiol.">
        <title>The Global Catalogue of Microorganisms (GCM) 10K type strain sequencing project: providing services to taxonomists for standard genome sequencing and annotation.</title>
        <authorList>
            <consortium name="The Broad Institute Genomics Platform"/>
            <consortium name="The Broad Institute Genome Sequencing Center for Infectious Disease"/>
            <person name="Wu L."/>
            <person name="Ma J."/>
        </authorList>
    </citation>
    <scope>NUCLEOTIDE SEQUENCE [LARGE SCALE GENOMIC DNA]</scope>
    <source>
        <strain evidence="6">JCM 17810</strain>
    </source>
</reference>
<dbReference type="PROSITE" id="PS50921">
    <property type="entry name" value="ANTAR"/>
    <property type="match status" value="1"/>
</dbReference>
<dbReference type="SMART" id="SM00448">
    <property type="entry name" value="REC"/>
    <property type="match status" value="1"/>
</dbReference>
<dbReference type="PANTHER" id="PTHR43228">
    <property type="entry name" value="TWO-COMPONENT RESPONSE REGULATOR"/>
    <property type="match status" value="1"/>
</dbReference>
<evidence type="ECO:0000259" key="4">
    <source>
        <dbReference type="PROSITE" id="PS50921"/>
    </source>
</evidence>
<dbReference type="InterPro" id="IPR005561">
    <property type="entry name" value="ANTAR"/>
</dbReference>
<dbReference type="PROSITE" id="PS50110">
    <property type="entry name" value="RESPONSE_REGULATORY"/>
    <property type="match status" value="1"/>
</dbReference>
<dbReference type="Pfam" id="PF03861">
    <property type="entry name" value="ANTAR"/>
    <property type="match status" value="1"/>
</dbReference>
<sequence>MLSRPPLGECFHRGGGYRLAHVTSNENDAVTSDAAAEETTSAEPIELPGPEAGAAEDTGKKRRVVVAEDETLIRLDIVESLTEAGYEVVGEAADGEQAISLAEELEPDVVVMDVKMPVMDGITAAERIIGSRTSAVVMLTAFSQKELVERARDAGAMAYVVKPFTPADLLPSVEIAISRHEEITSLESEVASLAEQFETRKRVDRAKGLLMTRMGLSEPEAFRWIQKTSMDRRLTMREVADAVIEQVGSASK</sequence>
<evidence type="ECO:0000259" key="3">
    <source>
        <dbReference type="PROSITE" id="PS50110"/>
    </source>
</evidence>
<comment type="caution">
    <text evidence="5">The sequence shown here is derived from an EMBL/GenBank/DDBJ whole genome shotgun (WGS) entry which is preliminary data.</text>
</comment>
<feature type="modified residue" description="4-aspartylphosphate" evidence="1">
    <location>
        <position position="113"/>
    </location>
</feature>
<keyword evidence="1" id="KW-0597">Phosphoprotein</keyword>
<dbReference type="InterPro" id="IPR011006">
    <property type="entry name" value="CheY-like_superfamily"/>
</dbReference>
<organism evidence="5 6">
    <name type="scientific">Georgenia halophila</name>
    <dbReference type="NCBI Taxonomy" id="620889"/>
    <lineage>
        <taxon>Bacteria</taxon>
        <taxon>Bacillati</taxon>
        <taxon>Actinomycetota</taxon>
        <taxon>Actinomycetes</taxon>
        <taxon>Micrococcales</taxon>
        <taxon>Bogoriellaceae</taxon>
        <taxon>Georgenia</taxon>
    </lineage>
</organism>
<feature type="domain" description="Response regulatory" evidence="3">
    <location>
        <begin position="63"/>
        <end position="177"/>
    </location>
</feature>
<dbReference type="Gene3D" id="3.40.50.2300">
    <property type="match status" value="1"/>
</dbReference>
<dbReference type="Pfam" id="PF00072">
    <property type="entry name" value="Response_reg"/>
    <property type="match status" value="1"/>
</dbReference>